<dbReference type="GO" id="GO:0001080">
    <property type="term" value="P:nitrogen catabolite activation of transcription from RNA polymerase II promoter"/>
    <property type="evidence" value="ECO:0007669"/>
    <property type="project" value="TreeGrafter"/>
</dbReference>
<dbReference type="InterPro" id="IPR001138">
    <property type="entry name" value="Zn2Cys6_DnaBD"/>
</dbReference>
<proteinExistence type="predicted"/>
<dbReference type="GO" id="GO:0000981">
    <property type="term" value="F:DNA-binding transcription factor activity, RNA polymerase II-specific"/>
    <property type="evidence" value="ECO:0007669"/>
    <property type="project" value="InterPro"/>
</dbReference>
<evidence type="ECO:0000313" key="5">
    <source>
        <dbReference type="EMBL" id="WOO84220.1"/>
    </source>
</evidence>
<feature type="region of interest" description="Disordered" evidence="3">
    <location>
        <begin position="115"/>
        <end position="151"/>
    </location>
</feature>
<dbReference type="GO" id="GO:0005634">
    <property type="term" value="C:nucleus"/>
    <property type="evidence" value="ECO:0007669"/>
    <property type="project" value="TreeGrafter"/>
</dbReference>
<dbReference type="SUPFAM" id="SSF57701">
    <property type="entry name" value="Zn2/Cys6 DNA-binding domain"/>
    <property type="match status" value="1"/>
</dbReference>
<name>A0AAF0YCJ8_9TREE</name>
<evidence type="ECO:0000256" key="3">
    <source>
        <dbReference type="SAM" id="MobiDB-lite"/>
    </source>
</evidence>
<accession>A0AAF0YCJ8</accession>
<dbReference type="InterPro" id="IPR007219">
    <property type="entry name" value="XnlR_reg_dom"/>
</dbReference>
<keyword evidence="1" id="KW-0479">Metal-binding</keyword>
<feature type="domain" description="Zn(2)-C6 fungal-type" evidence="4">
    <location>
        <begin position="26"/>
        <end position="56"/>
    </location>
</feature>
<dbReference type="PANTHER" id="PTHR31668:SF10">
    <property type="entry name" value="ZN(II)2CYS6 TRANSCRIPTION FACTOR (EUROFUNG)"/>
    <property type="match status" value="1"/>
</dbReference>
<dbReference type="CDD" id="cd12148">
    <property type="entry name" value="fungal_TF_MHR"/>
    <property type="match status" value="1"/>
</dbReference>
<dbReference type="GO" id="GO:0006351">
    <property type="term" value="P:DNA-templated transcription"/>
    <property type="evidence" value="ECO:0007669"/>
    <property type="project" value="InterPro"/>
</dbReference>
<keyword evidence="6" id="KW-1185">Reference proteome</keyword>
<dbReference type="InterPro" id="IPR050797">
    <property type="entry name" value="Carb_Metab_Trans_Reg"/>
</dbReference>
<dbReference type="PROSITE" id="PS00463">
    <property type="entry name" value="ZN2_CY6_FUNGAL_1"/>
    <property type="match status" value="1"/>
</dbReference>
<organism evidence="5 6">
    <name type="scientific">Vanrija pseudolonga</name>
    <dbReference type="NCBI Taxonomy" id="143232"/>
    <lineage>
        <taxon>Eukaryota</taxon>
        <taxon>Fungi</taxon>
        <taxon>Dikarya</taxon>
        <taxon>Basidiomycota</taxon>
        <taxon>Agaricomycotina</taxon>
        <taxon>Tremellomycetes</taxon>
        <taxon>Trichosporonales</taxon>
        <taxon>Trichosporonaceae</taxon>
        <taxon>Vanrija</taxon>
    </lineage>
</organism>
<evidence type="ECO:0000313" key="6">
    <source>
        <dbReference type="Proteomes" id="UP000827549"/>
    </source>
</evidence>
<feature type="compositionally biased region" description="Basic and acidic residues" evidence="3">
    <location>
        <begin position="15"/>
        <end position="24"/>
    </location>
</feature>
<reference evidence="5" key="1">
    <citation type="submission" date="2023-10" db="EMBL/GenBank/DDBJ databases">
        <authorList>
            <person name="Noh H."/>
        </authorList>
    </citation>
    <scope>NUCLEOTIDE SEQUENCE</scope>
    <source>
        <strain evidence="5">DUCC4014</strain>
    </source>
</reference>
<dbReference type="InterPro" id="IPR036864">
    <property type="entry name" value="Zn2-C6_fun-type_DNA-bd_sf"/>
</dbReference>
<feature type="region of interest" description="Disordered" evidence="3">
    <location>
        <begin position="1"/>
        <end position="24"/>
    </location>
</feature>
<dbReference type="Pfam" id="PF04082">
    <property type="entry name" value="Fungal_trans"/>
    <property type="match status" value="1"/>
</dbReference>
<dbReference type="GO" id="GO:0008270">
    <property type="term" value="F:zinc ion binding"/>
    <property type="evidence" value="ECO:0007669"/>
    <property type="project" value="InterPro"/>
</dbReference>
<dbReference type="GeneID" id="87810913"/>
<dbReference type="PANTHER" id="PTHR31668">
    <property type="entry name" value="GLUCOSE TRANSPORT TRANSCRIPTION REGULATOR RGT1-RELATED-RELATED"/>
    <property type="match status" value="1"/>
</dbReference>
<sequence>MLLTVSRLLAAGPPKGREPRSRLDRPCDACRRHKHLCMIPVRGEPCVSCKTRRKECTFHLPPTTRKRKPKGDAVPKDVPQVGVVPAISSCTPLTQPQPYAPAPLPTAGSWLTPTAGGPSVTSATRGTPSTISPAGSAPIPTTSSNGAYPLSPFAQDSLRGLARPSLHLQRYPSPPANAHSATRDALVHQALSGGAELPPSLDPADDAEDESHFVGSGAFFGLTLRNPAAEGLSNSTFARQATLAFRQVSASSRLPAYFIKHPSLLYGRGPSSAQKAFEMVMEEAAAVGDDMLNKALGKFTLVTLPALPFVNAKRLESACAGLGGNGPVPFALLAGIVAHSTPYINELRPLHKQLWSQGLVGLEDEFRQPRLRTIQLALLILSSRPAENVGQSEIGLARAAGAAHLLGLHMDPTNWTLPLWERSVRKRLWWTLLIHDKWRALIYGRPSNLHKSNYNVSLPTLHDADGAPGLSPSTRLSYEAFIATCRLTEIVDKLVDEFYTVQAVVNAPTGVTRLARLEEIRAQLDEFERTLDPDLQVRWGQSSTTELLPTGVKSFQLSVFGVMVVTNRLVVESLTDMRAPHSLVVLNNGLVACQRLAELVINLSAADRDQFWMPYSSHHISNCVSLLLRIALCDVQGEHHLVDSATQYAISLVDALVAAFLGWTWDVAEAALRRIITLLLLASRELPMLSNAYTAVAKALNIPVTGSDEAPLSADQLLESLGLGVGGVTSSWLETDLSWLDSGLLYGALESTAIPEASSLDMSQPI</sequence>
<dbReference type="Proteomes" id="UP000827549">
    <property type="component" value="Chromosome 5"/>
</dbReference>
<feature type="compositionally biased region" description="Polar residues" evidence="3">
    <location>
        <begin position="119"/>
        <end position="146"/>
    </location>
</feature>
<keyword evidence="2" id="KW-0539">Nucleus</keyword>
<gene>
    <name evidence="5" type="primary">SPAC25B8.11_0</name>
    <name evidence="5" type="ORF">LOC62_05G007741</name>
</gene>
<dbReference type="CDD" id="cd00067">
    <property type="entry name" value="GAL4"/>
    <property type="match status" value="1"/>
</dbReference>
<evidence type="ECO:0000256" key="2">
    <source>
        <dbReference type="ARBA" id="ARBA00023242"/>
    </source>
</evidence>
<protein>
    <submittedName>
        <fullName evidence="5">Purtative transcriptional regulatory protein</fullName>
    </submittedName>
</protein>
<evidence type="ECO:0000256" key="1">
    <source>
        <dbReference type="ARBA" id="ARBA00022723"/>
    </source>
</evidence>
<dbReference type="AlphaFoldDB" id="A0AAF0YCJ8"/>
<dbReference type="SMART" id="SM00906">
    <property type="entry name" value="Fungal_trans"/>
    <property type="match status" value="1"/>
</dbReference>
<evidence type="ECO:0000259" key="4">
    <source>
        <dbReference type="PROSITE" id="PS00463"/>
    </source>
</evidence>
<dbReference type="GO" id="GO:0003677">
    <property type="term" value="F:DNA binding"/>
    <property type="evidence" value="ECO:0007669"/>
    <property type="project" value="InterPro"/>
</dbReference>
<dbReference type="RefSeq" id="XP_062630246.1">
    <property type="nucleotide sequence ID" value="XM_062774262.1"/>
</dbReference>
<dbReference type="EMBL" id="CP086718">
    <property type="protein sequence ID" value="WOO84220.1"/>
    <property type="molecule type" value="Genomic_DNA"/>
</dbReference>